<feature type="region of interest" description="Disordered" evidence="2">
    <location>
        <begin position="1333"/>
        <end position="1357"/>
    </location>
</feature>
<dbReference type="OrthoDB" id="9900339at2759"/>
<feature type="compositionally biased region" description="Polar residues" evidence="2">
    <location>
        <begin position="661"/>
        <end position="684"/>
    </location>
</feature>
<evidence type="ECO:0000256" key="1">
    <source>
        <dbReference type="SAM" id="Coils"/>
    </source>
</evidence>
<evidence type="ECO:0000313" key="3">
    <source>
        <dbReference type="Proteomes" id="UP001165740"/>
    </source>
</evidence>
<feature type="compositionally biased region" description="Low complexity" evidence="2">
    <location>
        <begin position="239"/>
        <end position="248"/>
    </location>
</feature>
<evidence type="ECO:0000313" key="4">
    <source>
        <dbReference type="RefSeq" id="XP_055888900.1"/>
    </source>
</evidence>
<feature type="compositionally biased region" description="Polar residues" evidence="2">
    <location>
        <begin position="1024"/>
        <end position="1045"/>
    </location>
</feature>
<reference evidence="4" key="1">
    <citation type="submission" date="2025-08" db="UniProtKB">
        <authorList>
            <consortium name="RefSeq"/>
        </authorList>
    </citation>
    <scope>IDENTIFICATION</scope>
</reference>
<dbReference type="RefSeq" id="XP_055888900.1">
    <property type="nucleotide sequence ID" value="XM_056032925.1"/>
</dbReference>
<feature type="region of interest" description="Disordered" evidence="2">
    <location>
        <begin position="1084"/>
        <end position="1105"/>
    </location>
</feature>
<accession>A0A9W3ANY2</accession>
<dbReference type="GO" id="GO:1905515">
    <property type="term" value="P:non-motile cilium assembly"/>
    <property type="evidence" value="ECO:0007669"/>
    <property type="project" value="InterPro"/>
</dbReference>
<feature type="compositionally biased region" description="Basic and acidic residues" evidence="2">
    <location>
        <begin position="73"/>
        <end position="82"/>
    </location>
</feature>
<feature type="region of interest" description="Disordered" evidence="2">
    <location>
        <begin position="661"/>
        <end position="685"/>
    </location>
</feature>
<dbReference type="PANTHER" id="PTHR31191:SF4">
    <property type="entry name" value="CENTROSOMAL PROTEIN OF 126 KDA"/>
    <property type="match status" value="1"/>
</dbReference>
<dbReference type="GO" id="GO:0007052">
    <property type="term" value="P:mitotic spindle organization"/>
    <property type="evidence" value="ECO:0007669"/>
    <property type="project" value="InterPro"/>
</dbReference>
<organism evidence="3 4">
    <name type="scientific">Biomphalaria glabrata</name>
    <name type="common">Bloodfluke planorb</name>
    <name type="synonym">Freshwater snail</name>
    <dbReference type="NCBI Taxonomy" id="6526"/>
    <lineage>
        <taxon>Eukaryota</taxon>
        <taxon>Metazoa</taxon>
        <taxon>Spiralia</taxon>
        <taxon>Lophotrochozoa</taxon>
        <taxon>Mollusca</taxon>
        <taxon>Gastropoda</taxon>
        <taxon>Heterobranchia</taxon>
        <taxon>Euthyneura</taxon>
        <taxon>Panpulmonata</taxon>
        <taxon>Hygrophila</taxon>
        <taxon>Lymnaeoidea</taxon>
        <taxon>Planorbidae</taxon>
        <taxon>Biomphalaria</taxon>
    </lineage>
</organism>
<feature type="compositionally biased region" description="Basic and acidic residues" evidence="2">
    <location>
        <begin position="250"/>
        <end position="259"/>
    </location>
</feature>
<feature type="compositionally biased region" description="Low complexity" evidence="2">
    <location>
        <begin position="1335"/>
        <end position="1357"/>
    </location>
</feature>
<dbReference type="Proteomes" id="UP001165740">
    <property type="component" value="Chromosome 6"/>
</dbReference>
<dbReference type="OMA" id="HICISSH"/>
<dbReference type="PANTHER" id="PTHR31191">
    <property type="entry name" value="CENTROSOMAL PROTEIN CEP126"/>
    <property type="match status" value="1"/>
</dbReference>
<dbReference type="GeneID" id="106078145"/>
<dbReference type="InterPro" id="IPR028257">
    <property type="entry name" value="CEP126"/>
</dbReference>
<dbReference type="GO" id="GO:0030496">
    <property type="term" value="C:midbody"/>
    <property type="evidence" value="ECO:0007669"/>
    <property type="project" value="TreeGrafter"/>
</dbReference>
<dbReference type="GO" id="GO:0005813">
    <property type="term" value="C:centrosome"/>
    <property type="evidence" value="ECO:0007669"/>
    <property type="project" value="InterPro"/>
</dbReference>
<gene>
    <name evidence="4" type="primary">LOC106078145</name>
</gene>
<feature type="compositionally biased region" description="Acidic residues" evidence="2">
    <location>
        <begin position="226"/>
        <end position="237"/>
    </location>
</feature>
<protein>
    <submittedName>
        <fullName evidence="4">Uncharacterized protein LOC106078145 isoform X1</fullName>
    </submittedName>
</protein>
<dbReference type="GO" id="GO:0097546">
    <property type="term" value="C:ciliary base"/>
    <property type="evidence" value="ECO:0007669"/>
    <property type="project" value="InterPro"/>
</dbReference>
<evidence type="ECO:0000256" key="2">
    <source>
        <dbReference type="SAM" id="MobiDB-lite"/>
    </source>
</evidence>
<feature type="compositionally biased region" description="Polar residues" evidence="2">
    <location>
        <begin position="1084"/>
        <end position="1097"/>
    </location>
</feature>
<feature type="region of interest" description="Disordered" evidence="2">
    <location>
        <begin position="221"/>
        <end position="263"/>
    </location>
</feature>
<keyword evidence="1" id="KW-0175">Coiled coil</keyword>
<feature type="region of interest" description="Disordered" evidence="2">
    <location>
        <begin position="398"/>
        <end position="418"/>
    </location>
</feature>
<feature type="region of interest" description="Disordered" evidence="2">
    <location>
        <begin position="970"/>
        <end position="991"/>
    </location>
</feature>
<feature type="coiled-coil region" evidence="1">
    <location>
        <begin position="37"/>
        <end position="71"/>
    </location>
</feature>
<feature type="region of interest" description="Disordered" evidence="2">
    <location>
        <begin position="73"/>
        <end position="99"/>
    </location>
</feature>
<keyword evidence="3" id="KW-1185">Reference proteome</keyword>
<feature type="compositionally biased region" description="Polar residues" evidence="2">
    <location>
        <begin position="970"/>
        <end position="990"/>
    </location>
</feature>
<sequence length="1357" mass="150142">MDSKLLAGAYSKTYQALEQAQFDESERYDSLARAKKLSLETNKRRKLQAHKRRLEAQREERRRQVILARRREEQKLATEKYQRSHIPPTSRQGSGRLSPKRQGVVLDDALWLIRGNHHDRPKSAVTALPKNETEIAKERSHFENLWYNPVSGSSNRALHTLDRNIHTELMDSSLQNFTNSKTLFEQQLEHQQHLLLEQQQQSLREFNRAIQREIETDKTIQGITNDVDDNTITDNDEGSFSSMDSLDSFSDEKKTRSDLPPKQPFTKLVNQVYVKQDIESNNNAVDEQSQQKFFLHSSQDNSLDKKHVMGSSTFRVAQDMTTSALPETKSPKNETSSLNSVEPTSIFQSHQPYSGPTAGDIIKNQGNVKPFQVNNQSVINESAKVIALKQYSTDSLDSVSTVSTISQKDSSQSKPSEIYKQSNHGSMVYGKSDERGILQGSNNAWISSGLEATSNNISSSRNDTLGNSFQPRYASAIGSTLMPGQGPPTSQFRASLGITSNPTAPPVSPVSYAANSNVNIISQQVEPTKQASINTFSTASTTGSANNYTSNTTISDFNKAIAHYPQAYFLHTQDDKQSVSSGLDQHPMFIPQSSIIPNNQSSSVEALKPHPPVAQMNVTISNEKPTVTSQPPEPRVPQPPKNNFSKLDYQEAAKVALLTDNSPTTRNGKINNMTTHLSGSNKTSVKNDDLEKLDLNSQGNAEYNFKDDVKVLDEVEDVKPVKGILKPSPVNTTLNCDGHTSTAKPHPRDSLELARFQHDKKIKKKSVRFAENHIEETEYDHELSVSAMQKPNRPASAKVVSMSTKTEIVTKAPRASSAGSNWPTHDESAQLQIRNVQQMENISNFQNDNTRQSDASTILINSRSNLPASFTMPLNTTTPVINRPKAAAHIIMSSESHHQNKSNGLDNVSIPHGAMSAATVAHKSNLDAKVKSINNNFMSKIPAKIIVPTNTNVMVYHAAYSGSDQNNNITAPTSVGTVETSSQQVGQDTQYNDRSKIRDNTNRRVAISNQTVTRTSIVPTSSKITYPQQNSTTPSYSTNTGNNSAPAPVYDENGLRIDRTPTDEEITWLWDKVRSCLQRDDNANKTQNLSSANNEPSLKTPPAMSTKLIDGASLGFGPGKNATVARNGSSGFFHPAPAVNSQAKSRPVMLQQGSYLKRFGLLKQRRTNSANGVGSTMTQVNQRANSAVYNRQPTIHPLQPTVSNGQPQQPDGPVPIALAYRPQEAVSESTAAFLMAERLAKQSLTDSHIQLAMEDAKSKQEAYNRSKFLATKGGGPSALSIEEQKLMESLDRLNEKLQVLDSGKNSGTIYYHQPFHPQLGFRSQTQILDSRYNVQPSPRSQQRAQSARIRQQTRQYR</sequence>
<name>A0A9W3ANY2_BIOGL</name>
<feature type="compositionally biased region" description="Polar residues" evidence="2">
    <location>
        <begin position="407"/>
        <end position="418"/>
    </location>
</feature>
<proteinExistence type="predicted"/>
<dbReference type="GO" id="GO:0031122">
    <property type="term" value="P:cytoplasmic microtubule organization"/>
    <property type="evidence" value="ECO:0007669"/>
    <property type="project" value="InterPro"/>
</dbReference>
<feature type="region of interest" description="Disordered" evidence="2">
    <location>
        <begin position="1024"/>
        <end position="1055"/>
    </location>
</feature>